<proteinExistence type="predicted"/>
<dbReference type="Proteomes" id="UP000024404">
    <property type="component" value="Unassembled WGS sequence"/>
</dbReference>
<name>A0A8R1U030_ONCVO</name>
<dbReference type="EMBL" id="CMVM020000240">
    <property type="status" value="NOT_ANNOTATED_CDS"/>
    <property type="molecule type" value="Genomic_DNA"/>
</dbReference>
<feature type="domain" description="Msp4/OMP-like" evidence="1">
    <location>
        <begin position="133"/>
        <end position="168"/>
    </location>
</feature>
<dbReference type="AlphaFoldDB" id="A0A8R1U030"/>
<accession>A0A8R1U030</accession>
<reference evidence="2" key="2">
    <citation type="submission" date="2022-06" db="UniProtKB">
        <authorList>
            <consortium name="EnsemblMetazoa"/>
        </authorList>
    </citation>
    <scope>IDENTIFICATION</scope>
</reference>
<dbReference type="EnsemblMetazoa" id="OVOC8002.1">
    <property type="protein sequence ID" value="OVOC8002.1"/>
    <property type="gene ID" value="WBGene00244811"/>
</dbReference>
<protein>
    <recommendedName>
        <fullName evidence="1">Msp4/OMP-like domain-containing protein</fullName>
    </recommendedName>
</protein>
<sequence>MSCIVTISVPNDVIWKQVLYLLMTDRKCFESAVYPASKIFNSSGDSLSWQFSKLRKNQYGSNITRLKMATFMDKGRRTDDFLWLISISSVSSAHPTASNEDLHLQLIIVFHLINFKSRAQFKLTCLLLILNVTTDFYKASFMAGGSALGYKMDYIRVDIEGLYSQLIRNTFETAPTPAI</sequence>
<keyword evidence="3" id="KW-1185">Reference proteome</keyword>
<evidence type="ECO:0000313" key="2">
    <source>
        <dbReference type="EnsemblMetazoa" id="OVOC8002.1"/>
    </source>
</evidence>
<evidence type="ECO:0000313" key="3">
    <source>
        <dbReference type="Proteomes" id="UP000024404"/>
    </source>
</evidence>
<reference evidence="3" key="1">
    <citation type="submission" date="2013-10" db="EMBL/GenBank/DDBJ databases">
        <title>Genome sequencing of Onchocerca volvulus.</title>
        <authorList>
            <person name="Cotton J."/>
            <person name="Tsai J."/>
            <person name="Stanley E."/>
            <person name="Tracey A."/>
            <person name="Holroyd N."/>
            <person name="Lustigman S."/>
            <person name="Berriman M."/>
        </authorList>
    </citation>
    <scope>NUCLEOTIDE SEQUENCE</scope>
</reference>
<evidence type="ECO:0000259" key="1">
    <source>
        <dbReference type="Pfam" id="PF01617"/>
    </source>
</evidence>
<organism evidence="2 3">
    <name type="scientific">Onchocerca volvulus</name>
    <dbReference type="NCBI Taxonomy" id="6282"/>
    <lineage>
        <taxon>Eukaryota</taxon>
        <taxon>Metazoa</taxon>
        <taxon>Ecdysozoa</taxon>
        <taxon>Nematoda</taxon>
        <taxon>Chromadorea</taxon>
        <taxon>Rhabditida</taxon>
        <taxon>Spirurina</taxon>
        <taxon>Spiruromorpha</taxon>
        <taxon>Filarioidea</taxon>
        <taxon>Onchocercidae</taxon>
        <taxon>Onchocerca</taxon>
    </lineage>
</organism>
<dbReference type="Pfam" id="PF01617">
    <property type="entry name" value="Surface_Ag_2"/>
    <property type="match status" value="1"/>
</dbReference>
<dbReference type="InterPro" id="IPR002566">
    <property type="entry name" value="Msp4_OMP-like"/>
</dbReference>